<dbReference type="Gene3D" id="1.25.10.10">
    <property type="entry name" value="Leucine-rich Repeat Variant"/>
    <property type="match status" value="2"/>
</dbReference>
<keyword evidence="3" id="KW-1185">Reference proteome</keyword>
<dbReference type="Pfam" id="PF13646">
    <property type="entry name" value="HEAT_2"/>
    <property type="match status" value="1"/>
</dbReference>
<gene>
    <name evidence="2" type="ORF">EGH25_07360</name>
</gene>
<feature type="compositionally biased region" description="Basic and acidic residues" evidence="1">
    <location>
        <begin position="120"/>
        <end position="130"/>
    </location>
</feature>
<dbReference type="InterPro" id="IPR011989">
    <property type="entry name" value="ARM-like"/>
</dbReference>
<sequence>MSEDNLDSLTDKIGGGDEGGMEDRLEDTEVGDIGEEDTDELIEQLRDDDPETGAEAADELERIADEEPERLEGHEDGLVDALEVDDNWAKRAASSALAEVGSEDALGELEDVDMPEAEEAAERIRERGSTEEEADGDGEEEAVASKADGGMGSSGDEGADRALDAAKNGDADLDFSEIVLLQMLESDKEDPSKYAEQSLRHAVREYPETALELTDRFAESLVDDPDDLRRYSSLVMHEVSEEYVDEAREHVSELVESLGDEDEGVSGRGEEAVTNVAEEYPDEVVGTVAQKSQDE</sequence>
<feature type="compositionally biased region" description="Acidic residues" evidence="1">
    <location>
        <begin position="24"/>
        <end position="58"/>
    </location>
</feature>
<evidence type="ECO:0000313" key="3">
    <source>
        <dbReference type="Proteomes" id="UP001149411"/>
    </source>
</evidence>
<dbReference type="AlphaFoldDB" id="A0A9Q4GGH8"/>
<dbReference type="EMBL" id="RKLV01000006">
    <property type="protein sequence ID" value="MCX2819169.1"/>
    <property type="molecule type" value="Genomic_DNA"/>
</dbReference>
<feature type="region of interest" description="Disordered" evidence="1">
    <location>
        <begin position="95"/>
        <end position="165"/>
    </location>
</feature>
<dbReference type="Proteomes" id="UP001149411">
    <property type="component" value="Unassembled WGS sequence"/>
</dbReference>
<dbReference type="InterPro" id="IPR016024">
    <property type="entry name" value="ARM-type_fold"/>
</dbReference>
<reference evidence="2" key="1">
    <citation type="submission" date="2022-09" db="EMBL/GenBank/DDBJ databases">
        <title>Haloadaptaus new haloarchaeum isolated from saline soil.</title>
        <authorList>
            <person name="Duran-Viseras A."/>
            <person name="Sanchez-Porro C."/>
            <person name="Ventosa A."/>
        </authorList>
    </citation>
    <scope>NUCLEOTIDE SEQUENCE</scope>
    <source>
        <strain evidence="2">F3-133</strain>
    </source>
</reference>
<evidence type="ECO:0000256" key="1">
    <source>
        <dbReference type="SAM" id="MobiDB-lite"/>
    </source>
</evidence>
<accession>A0A9Q4GGH8</accession>
<name>A0A9Q4GGH8_9EURY</name>
<dbReference type="SUPFAM" id="SSF48371">
    <property type="entry name" value="ARM repeat"/>
    <property type="match status" value="1"/>
</dbReference>
<feature type="compositionally biased region" description="Acidic residues" evidence="1">
    <location>
        <begin position="131"/>
        <end position="142"/>
    </location>
</feature>
<proteinExistence type="predicted"/>
<feature type="compositionally biased region" description="Basic and acidic residues" evidence="1">
    <location>
        <begin position="59"/>
        <end position="76"/>
    </location>
</feature>
<dbReference type="RefSeq" id="WP_266087216.1">
    <property type="nucleotide sequence ID" value="NZ_RKLV01000006.1"/>
</dbReference>
<feature type="region of interest" description="Disordered" evidence="1">
    <location>
        <begin position="1"/>
        <end position="76"/>
    </location>
</feature>
<organism evidence="2 3">
    <name type="scientific">Halorutilus salinus</name>
    <dbReference type="NCBI Taxonomy" id="2487751"/>
    <lineage>
        <taxon>Archaea</taxon>
        <taxon>Methanobacteriati</taxon>
        <taxon>Methanobacteriota</taxon>
        <taxon>Stenosarchaea group</taxon>
        <taxon>Halobacteria</taxon>
        <taxon>Halorutilales</taxon>
        <taxon>Halorutilaceae</taxon>
        <taxon>Halorutilus</taxon>
    </lineage>
</organism>
<evidence type="ECO:0000313" key="2">
    <source>
        <dbReference type="EMBL" id="MCX2819169.1"/>
    </source>
</evidence>
<protein>
    <submittedName>
        <fullName evidence="2">HEAT repeat domain-containing protein</fullName>
    </submittedName>
</protein>
<comment type="caution">
    <text evidence="2">The sequence shown here is derived from an EMBL/GenBank/DDBJ whole genome shotgun (WGS) entry which is preliminary data.</text>
</comment>
<feature type="compositionally biased region" description="Acidic residues" evidence="1">
    <location>
        <begin position="101"/>
        <end position="119"/>
    </location>
</feature>